<protein>
    <recommendedName>
        <fullName evidence="2">imidazolonepropionase</fullName>
        <ecNumber evidence="2">3.5.2.7</ecNumber>
    </recommendedName>
</protein>
<evidence type="ECO:0000256" key="7">
    <source>
        <dbReference type="ARBA" id="ARBA00023004"/>
    </source>
</evidence>
<gene>
    <name evidence="10" type="ORF">FDO65_07835</name>
</gene>
<keyword evidence="6" id="KW-0862">Zinc</keyword>
<dbReference type="GO" id="GO:0050480">
    <property type="term" value="F:imidazolonepropionase activity"/>
    <property type="evidence" value="ECO:0007669"/>
    <property type="project" value="UniProtKB-EC"/>
</dbReference>
<dbReference type="GO" id="GO:0005737">
    <property type="term" value="C:cytoplasm"/>
    <property type="evidence" value="ECO:0007669"/>
    <property type="project" value="InterPro"/>
</dbReference>
<reference evidence="10 11" key="1">
    <citation type="submission" date="2019-05" db="EMBL/GenBank/DDBJ databases">
        <title>Nakamurella sp. N5BH11, whole genome shotgun sequence.</title>
        <authorList>
            <person name="Tuo L."/>
        </authorList>
    </citation>
    <scope>NUCLEOTIDE SEQUENCE [LARGE SCALE GENOMIC DNA]</scope>
    <source>
        <strain evidence="10 11">N5BH11</strain>
    </source>
</reference>
<evidence type="ECO:0000259" key="9">
    <source>
        <dbReference type="Pfam" id="PF01979"/>
    </source>
</evidence>
<dbReference type="Pfam" id="PF01979">
    <property type="entry name" value="Amidohydro_1"/>
    <property type="match status" value="1"/>
</dbReference>
<dbReference type="InterPro" id="IPR005920">
    <property type="entry name" value="HutI"/>
</dbReference>
<evidence type="ECO:0000313" key="10">
    <source>
        <dbReference type="EMBL" id="TKV61475.1"/>
    </source>
</evidence>
<dbReference type="PANTHER" id="PTHR42752:SF1">
    <property type="entry name" value="IMIDAZOLONEPROPIONASE-RELATED"/>
    <property type="match status" value="1"/>
</dbReference>
<evidence type="ECO:0000256" key="1">
    <source>
        <dbReference type="ARBA" id="ARBA00005023"/>
    </source>
</evidence>
<comment type="pathway">
    <text evidence="1">Amino-acid degradation.</text>
</comment>
<evidence type="ECO:0000313" key="11">
    <source>
        <dbReference type="Proteomes" id="UP000306985"/>
    </source>
</evidence>
<dbReference type="Proteomes" id="UP000306985">
    <property type="component" value="Unassembled WGS sequence"/>
</dbReference>
<dbReference type="GO" id="GO:0046872">
    <property type="term" value="F:metal ion binding"/>
    <property type="evidence" value="ECO:0007669"/>
    <property type="project" value="UniProtKB-KW"/>
</dbReference>
<keyword evidence="11" id="KW-1185">Reference proteome</keyword>
<sequence>MTHAGASGSGQAVLVTGIGDLVTNDAGDGSTRPGELGRRGGDGPVALVVEDGVVAWIGAAGDAPAADLRLDVEGRAVLPGWVDSHTHAVHAGDRAAEFAVRLGGRSDRLAPSVDETATDGRAEQVGIGATVSATRATADADLVALARARRLEMLRGGTTCAETKTGYGLTTRDETRSATAAAAAGFEEISFLGAHVVPVEFHDPDTYLDLVCGPMLDVVAPSVRWIDVCCDEDGFDEAQTRRVLAAGQRVGLGLRVHGQQHALGAAVRIAVETGAAAVDHCTFLSERDVADLASSVHRSDGAPGTVATLLPLSNLATRRPPPPGRALADAGATLALASDGNAGSVGSFAMNLVVALGVSWCGLTPEEAIWAATAGGAQALRRSDVGRLTVGSRADLHVLDAPFVEHLVFRPGAPLTWAVLQDGVIRYGPPNLESI</sequence>
<name>A0A4V6CSG9_9ACTN</name>
<feature type="region of interest" description="Disordered" evidence="8">
    <location>
        <begin position="24"/>
        <end position="43"/>
    </location>
</feature>
<dbReference type="InterPro" id="IPR032466">
    <property type="entry name" value="Metal_Hydrolase"/>
</dbReference>
<dbReference type="AlphaFoldDB" id="A0A4V6CSG9"/>
<dbReference type="Gene3D" id="2.30.40.10">
    <property type="entry name" value="Urease, subunit C, domain 1"/>
    <property type="match status" value="1"/>
</dbReference>
<keyword evidence="3" id="KW-0479">Metal-binding</keyword>
<evidence type="ECO:0000256" key="6">
    <source>
        <dbReference type="ARBA" id="ARBA00022833"/>
    </source>
</evidence>
<keyword evidence="7" id="KW-0408">Iron</keyword>
<feature type="domain" description="Amidohydrolase-related" evidence="9">
    <location>
        <begin position="273"/>
        <end position="403"/>
    </location>
</feature>
<dbReference type="InterPro" id="IPR006680">
    <property type="entry name" value="Amidohydro-rel"/>
</dbReference>
<evidence type="ECO:0000256" key="5">
    <source>
        <dbReference type="ARBA" id="ARBA00022808"/>
    </source>
</evidence>
<evidence type="ECO:0000256" key="4">
    <source>
        <dbReference type="ARBA" id="ARBA00022801"/>
    </source>
</evidence>
<keyword evidence="4 10" id="KW-0378">Hydrolase</keyword>
<organism evidence="10 11">
    <name type="scientific">Nakamurella flava</name>
    <dbReference type="NCBI Taxonomy" id="2576308"/>
    <lineage>
        <taxon>Bacteria</taxon>
        <taxon>Bacillati</taxon>
        <taxon>Actinomycetota</taxon>
        <taxon>Actinomycetes</taxon>
        <taxon>Nakamurellales</taxon>
        <taxon>Nakamurellaceae</taxon>
        <taxon>Nakamurella</taxon>
    </lineage>
</organism>
<proteinExistence type="predicted"/>
<dbReference type="SUPFAM" id="SSF51338">
    <property type="entry name" value="Composite domain of metallo-dependent hydrolases"/>
    <property type="match status" value="1"/>
</dbReference>
<comment type="caution">
    <text evidence="10">The sequence shown here is derived from an EMBL/GenBank/DDBJ whole genome shotgun (WGS) entry which is preliminary data.</text>
</comment>
<dbReference type="Gene3D" id="3.20.20.140">
    <property type="entry name" value="Metal-dependent hydrolases"/>
    <property type="match status" value="1"/>
</dbReference>
<evidence type="ECO:0000256" key="2">
    <source>
        <dbReference type="ARBA" id="ARBA00012864"/>
    </source>
</evidence>
<dbReference type="EC" id="3.5.2.7" evidence="2"/>
<accession>A0A4V6CSG9</accession>
<evidence type="ECO:0000256" key="8">
    <source>
        <dbReference type="SAM" id="MobiDB-lite"/>
    </source>
</evidence>
<dbReference type="PANTHER" id="PTHR42752">
    <property type="entry name" value="IMIDAZOLONEPROPIONASE"/>
    <property type="match status" value="1"/>
</dbReference>
<dbReference type="OrthoDB" id="9776455at2"/>
<dbReference type="EMBL" id="SZZH01000001">
    <property type="protein sequence ID" value="TKV61475.1"/>
    <property type="molecule type" value="Genomic_DNA"/>
</dbReference>
<keyword evidence="5" id="KW-0369">Histidine metabolism</keyword>
<dbReference type="RefSeq" id="WP_137448779.1">
    <property type="nucleotide sequence ID" value="NZ_SZZH01000001.1"/>
</dbReference>
<evidence type="ECO:0000256" key="3">
    <source>
        <dbReference type="ARBA" id="ARBA00022723"/>
    </source>
</evidence>
<dbReference type="GO" id="GO:0019556">
    <property type="term" value="P:L-histidine catabolic process to glutamate and formamide"/>
    <property type="evidence" value="ECO:0007669"/>
    <property type="project" value="InterPro"/>
</dbReference>
<dbReference type="InterPro" id="IPR011059">
    <property type="entry name" value="Metal-dep_hydrolase_composite"/>
</dbReference>
<dbReference type="SUPFAM" id="SSF51556">
    <property type="entry name" value="Metallo-dependent hydrolases"/>
    <property type="match status" value="1"/>
</dbReference>